<proteinExistence type="predicted"/>
<comment type="caution">
    <text evidence="1">The sequence shown here is derived from an EMBL/GenBank/DDBJ whole genome shotgun (WGS) entry which is preliminary data.</text>
</comment>
<dbReference type="Proteomes" id="UP000549394">
    <property type="component" value="Unassembled WGS sequence"/>
</dbReference>
<dbReference type="PANTHER" id="PTHR36960">
    <property type="entry name" value="SI:DKEY-32E6.3"/>
    <property type="match status" value="1"/>
</dbReference>
<gene>
    <name evidence="1" type="ORF">DGYR_LOCUS6043</name>
</gene>
<dbReference type="PANTHER" id="PTHR36960:SF1">
    <property type="entry name" value="SI:DKEY-32E6.3"/>
    <property type="match status" value="1"/>
</dbReference>
<organism evidence="1 2">
    <name type="scientific">Dimorphilus gyrociliatus</name>
    <dbReference type="NCBI Taxonomy" id="2664684"/>
    <lineage>
        <taxon>Eukaryota</taxon>
        <taxon>Metazoa</taxon>
        <taxon>Spiralia</taxon>
        <taxon>Lophotrochozoa</taxon>
        <taxon>Annelida</taxon>
        <taxon>Polychaeta</taxon>
        <taxon>Polychaeta incertae sedis</taxon>
        <taxon>Dinophilidae</taxon>
        <taxon>Dimorphilus</taxon>
    </lineage>
</organism>
<reference evidence="1 2" key="1">
    <citation type="submission" date="2020-08" db="EMBL/GenBank/DDBJ databases">
        <authorList>
            <person name="Hejnol A."/>
        </authorList>
    </citation>
    <scope>NUCLEOTIDE SEQUENCE [LARGE SCALE GENOMIC DNA]</scope>
</reference>
<name>A0A7I8VP91_9ANNE</name>
<protein>
    <submittedName>
        <fullName evidence="1">Uncharacterized protein</fullName>
    </submittedName>
</protein>
<dbReference type="AlphaFoldDB" id="A0A7I8VP91"/>
<sequence>MEIDKEDFSTYNGLNKKKSKLILHVDLRNTILVADSVTSTTVEQGLNSYMTCVAWGKVNENSEWRWINDKLSVEPPDSNAISYYSYLESKLVRNARNRAALRKATGDFTQTPIGSQFYDIFEKHRKILEWKHNNVQYLTLANSYHYALPSFLECLYKLQEDKRDYSVIIRTYGLDARNMLKALHSTTKGNHPSFKSVYIMELF</sequence>
<evidence type="ECO:0000313" key="1">
    <source>
        <dbReference type="EMBL" id="CAD5117524.1"/>
    </source>
</evidence>
<dbReference type="EMBL" id="CAJFCJ010000007">
    <property type="protein sequence ID" value="CAD5117524.1"/>
    <property type="molecule type" value="Genomic_DNA"/>
</dbReference>
<evidence type="ECO:0000313" key="2">
    <source>
        <dbReference type="Proteomes" id="UP000549394"/>
    </source>
</evidence>
<keyword evidence="2" id="KW-1185">Reference proteome</keyword>
<dbReference type="OrthoDB" id="417678at2759"/>
<accession>A0A7I8VP91</accession>